<evidence type="ECO:0000259" key="2">
    <source>
        <dbReference type="Pfam" id="PF08239"/>
    </source>
</evidence>
<sequence length="97" mass="10511">MKMKSLVLAAIASVAMTIALALPSLARPAVLVGSQDGSRINVRLEPTTASSSPHYGLVGDYIEVLSEARGEDNYIWCYIRFSSGAEGWVRGDFVSYR</sequence>
<name>A0A951UMJ9_9CYAN</name>
<dbReference type="AlphaFoldDB" id="A0A951UMJ9"/>
<gene>
    <name evidence="3" type="ORF">KME15_08720</name>
</gene>
<evidence type="ECO:0000313" key="3">
    <source>
        <dbReference type="EMBL" id="MBW4658744.1"/>
    </source>
</evidence>
<accession>A0A951UMJ9</accession>
<proteinExistence type="predicted"/>
<feature type="chain" id="PRO_5037672832" evidence="1">
    <location>
        <begin position="22"/>
        <end position="97"/>
    </location>
</feature>
<reference evidence="3" key="2">
    <citation type="journal article" date="2022" name="Microbiol. Resour. Announc.">
        <title>Metagenome Sequencing to Explore Phylogenomics of Terrestrial Cyanobacteria.</title>
        <authorList>
            <person name="Ward R.D."/>
            <person name="Stajich J.E."/>
            <person name="Johansen J.R."/>
            <person name="Huntemann M."/>
            <person name="Clum A."/>
            <person name="Foster B."/>
            <person name="Foster B."/>
            <person name="Roux S."/>
            <person name="Palaniappan K."/>
            <person name="Varghese N."/>
            <person name="Mukherjee S."/>
            <person name="Reddy T.B.K."/>
            <person name="Daum C."/>
            <person name="Copeland A."/>
            <person name="Chen I.A."/>
            <person name="Ivanova N.N."/>
            <person name="Kyrpides N.C."/>
            <person name="Shapiro N."/>
            <person name="Eloe-Fadrosh E.A."/>
            <person name="Pietrasiak N."/>
        </authorList>
    </citation>
    <scope>NUCLEOTIDE SEQUENCE</scope>
    <source>
        <strain evidence="3">UHER 2000/2452</strain>
    </source>
</reference>
<feature type="domain" description="SH3b" evidence="2">
    <location>
        <begin position="39"/>
        <end position="95"/>
    </location>
</feature>
<comment type="caution">
    <text evidence="3">The sequence shown here is derived from an EMBL/GenBank/DDBJ whole genome shotgun (WGS) entry which is preliminary data.</text>
</comment>
<dbReference type="InterPro" id="IPR003646">
    <property type="entry name" value="SH3-like_bac-type"/>
</dbReference>
<dbReference type="Gene3D" id="2.30.30.40">
    <property type="entry name" value="SH3 Domains"/>
    <property type="match status" value="1"/>
</dbReference>
<reference evidence="3" key="1">
    <citation type="submission" date="2021-05" db="EMBL/GenBank/DDBJ databases">
        <authorList>
            <person name="Pietrasiak N."/>
            <person name="Ward R."/>
            <person name="Stajich J.E."/>
            <person name="Kurbessoian T."/>
        </authorList>
    </citation>
    <scope>NUCLEOTIDE SEQUENCE</scope>
    <source>
        <strain evidence="3">UHER 2000/2452</strain>
    </source>
</reference>
<evidence type="ECO:0000313" key="4">
    <source>
        <dbReference type="Proteomes" id="UP000757435"/>
    </source>
</evidence>
<dbReference type="EMBL" id="JAHHHD010000007">
    <property type="protein sequence ID" value="MBW4658744.1"/>
    <property type="molecule type" value="Genomic_DNA"/>
</dbReference>
<feature type="signal peptide" evidence="1">
    <location>
        <begin position="1"/>
        <end position="21"/>
    </location>
</feature>
<dbReference type="Proteomes" id="UP000757435">
    <property type="component" value="Unassembled WGS sequence"/>
</dbReference>
<protein>
    <submittedName>
        <fullName evidence="3">SH3 domain-containing protein</fullName>
    </submittedName>
</protein>
<dbReference type="Pfam" id="PF08239">
    <property type="entry name" value="SH3_3"/>
    <property type="match status" value="1"/>
</dbReference>
<evidence type="ECO:0000256" key="1">
    <source>
        <dbReference type="SAM" id="SignalP"/>
    </source>
</evidence>
<organism evidence="3 4">
    <name type="scientific">Drouetiella hepatica Uher 2000/2452</name>
    <dbReference type="NCBI Taxonomy" id="904376"/>
    <lineage>
        <taxon>Bacteria</taxon>
        <taxon>Bacillati</taxon>
        <taxon>Cyanobacteriota</taxon>
        <taxon>Cyanophyceae</taxon>
        <taxon>Oculatellales</taxon>
        <taxon>Oculatellaceae</taxon>
        <taxon>Drouetiella</taxon>
    </lineage>
</organism>
<keyword evidence="1" id="KW-0732">Signal</keyword>